<dbReference type="AlphaFoldDB" id="Q2KXA3"/>
<dbReference type="OrthoDB" id="5291868at2"/>
<reference evidence="1 2" key="1">
    <citation type="journal article" date="2006" name="J. Bacteriol.">
        <title>Comparison of the genome sequence of the poultry pathogen Bordetella avium with those of B. bronchiseptica, B. pertussis, and B. parapertussis reveals extensive diversity in surface structures associated with host interaction.</title>
        <authorList>
            <person name="Sebaihia M."/>
            <person name="Preston A."/>
            <person name="Maskell D.J."/>
            <person name="Kuzmiak H."/>
            <person name="Connell T.D."/>
            <person name="King N.D."/>
            <person name="Orndorff P.E."/>
            <person name="Miyamoto D.M."/>
            <person name="Thomson N.R."/>
            <person name="Harris D."/>
            <person name="Goble A."/>
            <person name="Lord A."/>
            <person name="Murphy L."/>
            <person name="Quail M.A."/>
            <person name="Rutter S."/>
            <person name="Squares R."/>
            <person name="Squares S."/>
            <person name="Woodward J."/>
            <person name="Parkhill J."/>
            <person name="Temple L.M."/>
        </authorList>
    </citation>
    <scope>NUCLEOTIDE SEQUENCE [LARGE SCALE GENOMIC DNA]</scope>
    <source>
        <strain evidence="1 2">197N</strain>
    </source>
</reference>
<dbReference type="GeneID" id="92934303"/>
<sequence length="397" mass="43362">MARTRSTTASRLPRDATRLISLAQALHRSGSRVEDLYWEALLAEAIGKLLRPGSDGPLEAALDHLAQQDIGAYEVLIEQAETLSESMKVEKNGLRYDVLLLVAPIVAWTRYAIPTGPIPAAAQEALLAQLHGHILAADARVALLPHLVSIDQMPRTFAETAQWMQRLANQALGAAPARPIINAEAETANMLADTRYLVAAVAVPEQSALFRWQESPEDANRDACLARWSEQALPTLAGLLPGCGLECLLPDAYYVSNREADRRVRPLSLRAALSWLEGAINMPASQLRAVIAACGESHTEEYRIGFTPRHSNDVYYGCVWPIYGREEEQTADEDNAAESVIAALLKELGVAEVRRIPGRLQVEFCEDCGAPYFPDPLGVLVHAELPENAEAAPAQFH</sequence>
<dbReference type="Pfam" id="PF11062">
    <property type="entry name" value="DUF2863"/>
    <property type="match status" value="1"/>
</dbReference>
<dbReference type="KEGG" id="bav:BAV2516"/>
<protein>
    <submittedName>
        <fullName evidence="1">Uncharacterized protein</fullName>
    </submittedName>
</protein>
<dbReference type="STRING" id="360910.BAV2516"/>
<evidence type="ECO:0000313" key="2">
    <source>
        <dbReference type="Proteomes" id="UP000001977"/>
    </source>
</evidence>
<dbReference type="HOGENOM" id="CLU_038130_0_0_4"/>
<name>Q2KXA3_BORA1</name>
<dbReference type="EMBL" id="AM167904">
    <property type="protein sequence ID" value="CAJ50126.1"/>
    <property type="molecule type" value="Genomic_DNA"/>
</dbReference>
<dbReference type="InterPro" id="IPR021292">
    <property type="entry name" value="DUF2863"/>
</dbReference>
<dbReference type="Proteomes" id="UP000001977">
    <property type="component" value="Chromosome"/>
</dbReference>
<dbReference type="eggNOG" id="ENOG502Z8BP">
    <property type="taxonomic scope" value="Bacteria"/>
</dbReference>
<evidence type="ECO:0000313" key="1">
    <source>
        <dbReference type="EMBL" id="CAJ50126.1"/>
    </source>
</evidence>
<gene>
    <name evidence="1" type="ordered locus">BAV2516</name>
</gene>
<dbReference type="RefSeq" id="WP_012418172.1">
    <property type="nucleotide sequence ID" value="NC_010645.1"/>
</dbReference>
<organism evidence="1 2">
    <name type="scientific">Bordetella avium (strain 197N)</name>
    <dbReference type="NCBI Taxonomy" id="360910"/>
    <lineage>
        <taxon>Bacteria</taxon>
        <taxon>Pseudomonadati</taxon>
        <taxon>Pseudomonadota</taxon>
        <taxon>Betaproteobacteria</taxon>
        <taxon>Burkholderiales</taxon>
        <taxon>Alcaligenaceae</taxon>
        <taxon>Bordetella</taxon>
    </lineage>
</organism>
<keyword evidence="2" id="KW-1185">Reference proteome</keyword>
<proteinExistence type="predicted"/>
<accession>Q2KXA3</accession>